<dbReference type="InterPro" id="IPR028082">
    <property type="entry name" value="Peripla_BP_I"/>
</dbReference>
<dbReference type="Pfam" id="PF13377">
    <property type="entry name" value="Peripla_BP_3"/>
    <property type="match status" value="1"/>
</dbReference>
<evidence type="ECO:0000256" key="1">
    <source>
        <dbReference type="ARBA" id="ARBA00023015"/>
    </source>
</evidence>
<keyword evidence="1" id="KW-0805">Transcription regulation</keyword>
<evidence type="ECO:0000259" key="4">
    <source>
        <dbReference type="PROSITE" id="PS50932"/>
    </source>
</evidence>
<dbReference type="PANTHER" id="PTHR30146:SF109">
    <property type="entry name" value="HTH-TYPE TRANSCRIPTIONAL REGULATOR GALS"/>
    <property type="match status" value="1"/>
</dbReference>
<dbReference type="InterPro" id="IPR046335">
    <property type="entry name" value="LacI/GalR-like_sensor"/>
</dbReference>
<dbReference type="InterPro" id="IPR000843">
    <property type="entry name" value="HTH_LacI"/>
</dbReference>
<organism evidence="5 6">
    <name type="scientific">Maribacter arenosus</name>
    <dbReference type="NCBI Taxonomy" id="1854708"/>
    <lineage>
        <taxon>Bacteria</taxon>
        <taxon>Pseudomonadati</taxon>
        <taxon>Bacteroidota</taxon>
        <taxon>Flavobacteriia</taxon>
        <taxon>Flavobacteriales</taxon>
        <taxon>Flavobacteriaceae</taxon>
        <taxon>Maribacter</taxon>
    </lineage>
</organism>
<dbReference type="GO" id="GO:0003677">
    <property type="term" value="F:DNA binding"/>
    <property type="evidence" value="ECO:0007669"/>
    <property type="project" value="UniProtKB-KW"/>
</dbReference>
<dbReference type="Proteomes" id="UP000598350">
    <property type="component" value="Unassembled WGS sequence"/>
</dbReference>
<accession>A0ABR7VG50</accession>
<feature type="domain" description="HTH lacI-type" evidence="4">
    <location>
        <begin position="5"/>
        <end position="59"/>
    </location>
</feature>
<dbReference type="InterPro" id="IPR010982">
    <property type="entry name" value="Lambda_DNA-bd_dom_sf"/>
</dbReference>
<reference evidence="5 6" key="1">
    <citation type="submission" date="2020-05" db="EMBL/GenBank/DDBJ databases">
        <title>The draft genome sequence of Maribacter arenosus CAU 1321.</title>
        <authorList>
            <person name="Mu L."/>
        </authorList>
    </citation>
    <scope>NUCLEOTIDE SEQUENCE [LARGE SCALE GENOMIC DNA]</scope>
    <source>
        <strain evidence="5 6">CAU 1321</strain>
    </source>
</reference>
<keyword evidence="3" id="KW-0804">Transcription</keyword>
<dbReference type="CDD" id="cd06267">
    <property type="entry name" value="PBP1_LacI_sugar_binding-like"/>
    <property type="match status" value="1"/>
</dbReference>
<sequence length="341" mass="38259">MKKLVTLKQISKELDISISTVSKAIRNHKEISLDTRKKVQAFAKLHNYRPNSIAVSLKNQRTKNIGVIIPEIVHHFFTTVIEGIEKVANSRGYNVIVCLSSESFEKEVVNMQTLVNGSIDGFLVSLSKGTQAKKDYHHLNEVMDQGMPLVMFDRVVDDIDCDKTIVDDTQAAFEAVSFLLETGCRKIALITTVDYVSVGKLRTEGYEKALQKQGIPIEPNLTIKIEDIENCEILINQLFDSQHFDGVFAVNEYFAVVAMKIAQKRGFKIPDDISFIGFTDGILSKCATPSLSSIAQHGTEMGEISAKMLIDRLEEKEDEFTHLTQIIKTTLVERESTKRLS</sequence>
<dbReference type="Pfam" id="PF00356">
    <property type="entry name" value="LacI"/>
    <property type="match status" value="1"/>
</dbReference>
<dbReference type="SUPFAM" id="SSF47413">
    <property type="entry name" value="lambda repressor-like DNA-binding domains"/>
    <property type="match status" value="1"/>
</dbReference>
<keyword evidence="2 5" id="KW-0238">DNA-binding</keyword>
<dbReference type="EMBL" id="JABTCG010000005">
    <property type="protein sequence ID" value="MBD0851835.1"/>
    <property type="molecule type" value="Genomic_DNA"/>
</dbReference>
<dbReference type="RefSeq" id="WP_188314960.1">
    <property type="nucleotide sequence ID" value="NZ_JABTCG010000005.1"/>
</dbReference>
<dbReference type="Gene3D" id="1.10.260.40">
    <property type="entry name" value="lambda repressor-like DNA-binding domains"/>
    <property type="match status" value="1"/>
</dbReference>
<evidence type="ECO:0000313" key="6">
    <source>
        <dbReference type="Proteomes" id="UP000598350"/>
    </source>
</evidence>
<evidence type="ECO:0000256" key="3">
    <source>
        <dbReference type="ARBA" id="ARBA00023163"/>
    </source>
</evidence>
<evidence type="ECO:0000256" key="2">
    <source>
        <dbReference type="ARBA" id="ARBA00023125"/>
    </source>
</evidence>
<comment type="caution">
    <text evidence="5">The sequence shown here is derived from an EMBL/GenBank/DDBJ whole genome shotgun (WGS) entry which is preliminary data.</text>
</comment>
<name>A0ABR7VG50_9FLAO</name>
<dbReference type="CDD" id="cd01392">
    <property type="entry name" value="HTH_LacI"/>
    <property type="match status" value="1"/>
</dbReference>
<protein>
    <submittedName>
        <fullName evidence="5">LacI family DNA-binding transcriptional regulator</fullName>
    </submittedName>
</protein>
<proteinExistence type="predicted"/>
<keyword evidence="6" id="KW-1185">Reference proteome</keyword>
<dbReference type="PANTHER" id="PTHR30146">
    <property type="entry name" value="LACI-RELATED TRANSCRIPTIONAL REPRESSOR"/>
    <property type="match status" value="1"/>
</dbReference>
<dbReference type="SUPFAM" id="SSF53822">
    <property type="entry name" value="Periplasmic binding protein-like I"/>
    <property type="match status" value="1"/>
</dbReference>
<gene>
    <name evidence="5" type="ORF">HPE63_14225</name>
</gene>
<evidence type="ECO:0000313" key="5">
    <source>
        <dbReference type="EMBL" id="MBD0851835.1"/>
    </source>
</evidence>
<dbReference type="Gene3D" id="3.40.50.2300">
    <property type="match status" value="2"/>
</dbReference>
<dbReference type="SMART" id="SM00354">
    <property type="entry name" value="HTH_LACI"/>
    <property type="match status" value="1"/>
</dbReference>
<dbReference type="PROSITE" id="PS50932">
    <property type="entry name" value="HTH_LACI_2"/>
    <property type="match status" value="1"/>
</dbReference>